<gene>
    <name evidence="2" type="ORF">SAMN02983006_01613</name>
</gene>
<sequence length="65" mass="7628">MSEKKLKKLRFLFVTLILLLVLSAFIIPYTLLSSINIFGGSFLYWTIFALLVILLTIKITTYWRE</sequence>
<dbReference type="EMBL" id="FOTI01000021">
    <property type="protein sequence ID" value="SFL62252.1"/>
    <property type="molecule type" value="Genomic_DNA"/>
</dbReference>
<dbReference type="STRING" id="29563.SAMN02983006_01613"/>
<evidence type="ECO:0000313" key="3">
    <source>
        <dbReference type="Proteomes" id="UP000199006"/>
    </source>
</evidence>
<reference evidence="2 3" key="1">
    <citation type="submission" date="2016-10" db="EMBL/GenBank/DDBJ databases">
        <authorList>
            <person name="de Groot N.N."/>
        </authorList>
    </citation>
    <scope>NUCLEOTIDE SEQUENCE [LARGE SCALE GENOMIC DNA]</scope>
    <source>
        <strain evidence="2 3">ATCC 51327</strain>
    </source>
</reference>
<accession>A0A1I4J6N5</accession>
<keyword evidence="3" id="KW-1185">Reference proteome</keyword>
<proteinExistence type="predicted"/>
<protein>
    <submittedName>
        <fullName evidence="2">Uncharacterized protein</fullName>
    </submittedName>
</protein>
<dbReference type="Proteomes" id="UP000199006">
    <property type="component" value="Unassembled WGS sequence"/>
</dbReference>
<keyword evidence="1" id="KW-0812">Transmembrane</keyword>
<feature type="transmembrane region" description="Helical" evidence="1">
    <location>
        <begin position="37"/>
        <end position="57"/>
    </location>
</feature>
<dbReference type="AlphaFoldDB" id="A0A1I4J6N5"/>
<feature type="transmembrane region" description="Helical" evidence="1">
    <location>
        <begin position="12"/>
        <end position="31"/>
    </location>
</feature>
<dbReference type="RefSeq" id="WP_089861715.1">
    <property type="nucleotide sequence ID" value="NZ_FOTI01000021.1"/>
</dbReference>
<organism evidence="2 3">
    <name type="scientific">Halanaerobium salsuginis</name>
    <dbReference type="NCBI Taxonomy" id="29563"/>
    <lineage>
        <taxon>Bacteria</taxon>
        <taxon>Bacillati</taxon>
        <taxon>Bacillota</taxon>
        <taxon>Clostridia</taxon>
        <taxon>Halanaerobiales</taxon>
        <taxon>Halanaerobiaceae</taxon>
        <taxon>Halanaerobium</taxon>
    </lineage>
</organism>
<keyword evidence="1" id="KW-1133">Transmembrane helix</keyword>
<evidence type="ECO:0000313" key="2">
    <source>
        <dbReference type="EMBL" id="SFL62252.1"/>
    </source>
</evidence>
<keyword evidence="1" id="KW-0472">Membrane</keyword>
<name>A0A1I4J6N5_9FIRM</name>
<evidence type="ECO:0000256" key="1">
    <source>
        <dbReference type="SAM" id="Phobius"/>
    </source>
</evidence>